<dbReference type="Pfam" id="PF02129">
    <property type="entry name" value="Peptidase_S15"/>
    <property type="match status" value="1"/>
</dbReference>
<evidence type="ECO:0000313" key="3">
    <source>
        <dbReference type="EMBL" id="CCV09256.1"/>
    </source>
</evidence>
<name>M5FBH6_9HYPH</name>
<dbReference type="InterPro" id="IPR005674">
    <property type="entry name" value="CocE/Ser_esterase"/>
</dbReference>
<dbReference type="AlphaFoldDB" id="M5FBH6"/>
<dbReference type="eggNOG" id="COG2936">
    <property type="taxonomic scope" value="Bacteria"/>
</dbReference>
<dbReference type="InterPro" id="IPR008979">
    <property type="entry name" value="Galactose-bd-like_sf"/>
</dbReference>
<feature type="domain" description="Xaa-Pro dipeptidyl-peptidase C-terminal" evidence="2">
    <location>
        <begin position="293"/>
        <end position="540"/>
    </location>
</feature>
<dbReference type="PANTHER" id="PTHR43056:SF10">
    <property type="entry name" value="COCE_NOND FAMILY, PUTATIVE (AFU_ORTHOLOGUE AFUA_7G00600)-RELATED"/>
    <property type="match status" value="1"/>
</dbReference>
<keyword evidence="1" id="KW-0378">Hydrolase</keyword>
<evidence type="ECO:0000313" key="4">
    <source>
        <dbReference type="Proteomes" id="UP000012062"/>
    </source>
</evidence>
<gene>
    <name evidence="3" type="ORF">MESS2_960002</name>
</gene>
<dbReference type="Gene3D" id="3.40.50.1820">
    <property type="entry name" value="alpha/beta hydrolase"/>
    <property type="match status" value="1"/>
</dbReference>
<dbReference type="Gene3D" id="2.60.120.260">
    <property type="entry name" value="Galactose-binding domain-like"/>
    <property type="match status" value="1"/>
</dbReference>
<organism evidence="3 4">
    <name type="scientific">Mesorhizobium metallidurans STM 2683</name>
    <dbReference type="NCBI Taxonomy" id="1297569"/>
    <lineage>
        <taxon>Bacteria</taxon>
        <taxon>Pseudomonadati</taxon>
        <taxon>Pseudomonadota</taxon>
        <taxon>Alphaproteobacteria</taxon>
        <taxon>Hyphomicrobiales</taxon>
        <taxon>Phyllobacteriaceae</taxon>
        <taxon>Mesorhizobium</taxon>
    </lineage>
</organism>
<dbReference type="Pfam" id="PF08530">
    <property type="entry name" value="PepX_C"/>
    <property type="match status" value="1"/>
</dbReference>
<keyword evidence="4" id="KW-1185">Reference proteome</keyword>
<dbReference type="OrthoDB" id="9806163at2"/>
<proteinExistence type="predicted"/>
<dbReference type="InterPro" id="IPR029058">
    <property type="entry name" value="AB_hydrolase_fold"/>
</dbReference>
<dbReference type="Gene3D" id="1.10.3020.10">
    <property type="entry name" value="alpha-amino acid ester hydrolase ( Helical cap domain)"/>
    <property type="match status" value="1"/>
</dbReference>
<dbReference type="InterPro" id="IPR000383">
    <property type="entry name" value="Xaa-Pro-like_dom"/>
</dbReference>
<dbReference type="SUPFAM" id="SSF53474">
    <property type="entry name" value="alpha/beta-Hydrolases"/>
    <property type="match status" value="1"/>
</dbReference>
<dbReference type="Proteomes" id="UP000012062">
    <property type="component" value="Unassembled WGS sequence"/>
</dbReference>
<dbReference type="GO" id="GO:0008239">
    <property type="term" value="F:dipeptidyl-peptidase activity"/>
    <property type="evidence" value="ECO:0007669"/>
    <property type="project" value="InterPro"/>
</dbReference>
<dbReference type="STRING" id="1297569.MESS2_960002"/>
<dbReference type="PANTHER" id="PTHR43056">
    <property type="entry name" value="PEPTIDASE S9 PROLYL OLIGOPEPTIDASE"/>
    <property type="match status" value="1"/>
</dbReference>
<dbReference type="InterPro" id="IPR050585">
    <property type="entry name" value="Xaa-Pro_dipeptidyl-ppase/CocE"/>
</dbReference>
<accession>M5FBH6</accession>
<comment type="caution">
    <text evidence="3">The sequence shown here is derived from an EMBL/GenBank/DDBJ whole genome shotgun (WGS) entry which is preliminary data.</text>
</comment>
<dbReference type="InterPro" id="IPR013736">
    <property type="entry name" value="Xaa-Pro_dipept_C"/>
</dbReference>
<dbReference type="EMBL" id="CAUM01000168">
    <property type="protein sequence ID" value="CCV09256.1"/>
    <property type="molecule type" value="Genomic_DNA"/>
</dbReference>
<reference evidence="3 4" key="1">
    <citation type="submission" date="2013-02" db="EMBL/GenBank/DDBJ databases">
        <authorList>
            <person name="Genoscope - CEA"/>
        </authorList>
    </citation>
    <scope>NUCLEOTIDE SEQUENCE [LARGE SCALE GENOMIC DNA]</scope>
    <source>
        <strain evidence="3 4">STM 2683</strain>
    </source>
</reference>
<sequence length="597" mass="66097">MRRSQALDLAEDDVVRDIGYVSTQDGTRIAYISYRPKSGRYPTILLYDPYTASATRFLEAKEFLDAGYAFVGANMTATGSSEGIVDHWYTRKEGVHGAEVVEWIASQPWSDGNVGMIGNSSAGSSQLWVAAENPPHLKAIVPTGIEDDYVNHEYIGGVPQPMLVEWAFRTQFLSALPGIQWRIKQGDTECNQILKSGRQSIKKPFYEEMLKHPFKDEWWDQVSPVRQDVAGKINVPTLIVAAFQDYGATAESIKIFIQQMVKVNYKKLVMVNGDHGSAGPGPSGYSIVDAERMKFLDRWVKGVKNGVENDPPVTVYWEVKVPERNSKKSVAGWVTHHETWPDPAVERRRLYLTGDAKLSPDHPRATPDDGARLYLYPIGVEQIFDNEQFAVEPRSAGVLNYRTAAATSDMTLLGNPEVTIYISIGRGDDADIALTLKDIDPNGNVLFLQSGLRRASFREIDEVQSYADEVVPTFRKDEKLKPGKIYEIRMSLIGPIAHVVRSGHCLELTIAAPSAIMGLPAGAISVNRVYHSEKYPSNILLPILRSAVIKAPPPELGQLLGQPWRKGTSFVAGGLLPTHELIETAAETGSLDHKRPT</sequence>
<evidence type="ECO:0000256" key="1">
    <source>
        <dbReference type="ARBA" id="ARBA00022801"/>
    </source>
</evidence>
<dbReference type="NCBIfam" id="TIGR00976">
    <property type="entry name" value="CocE_NonD"/>
    <property type="match status" value="1"/>
</dbReference>
<protein>
    <submittedName>
        <fullName evidence="3">Putative X-Pro dipeptidyl-peptidase domain protein</fullName>
    </submittedName>
</protein>
<dbReference type="SUPFAM" id="SSF49785">
    <property type="entry name" value="Galactose-binding domain-like"/>
    <property type="match status" value="1"/>
</dbReference>
<dbReference type="SMART" id="SM00939">
    <property type="entry name" value="PepX_C"/>
    <property type="match status" value="1"/>
</dbReference>
<evidence type="ECO:0000259" key="2">
    <source>
        <dbReference type="SMART" id="SM00939"/>
    </source>
</evidence>